<name>A0AAJ0DNF1_9PEZI</name>
<keyword evidence="1" id="KW-1133">Transmembrane helix</keyword>
<keyword evidence="1" id="KW-0472">Membrane</keyword>
<sequence length="52" mass="5949">MIALLTYYESGKTGYIALYLFIYSAFAGCSGGSRYHLNSINTRYQWILTLSR</sequence>
<keyword evidence="3" id="KW-1185">Reference proteome</keyword>
<organism evidence="2 3">
    <name type="scientific">Colletotrichum cuscutae</name>
    <dbReference type="NCBI Taxonomy" id="1209917"/>
    <lineage>
        <taxon>Eukaryota</taxon>
        <taxon>Fungi</taxon>
        <taxon>Dikarya</taxon>
        <taxon>Ascomycota</taxon>
        <taxon>Pezizomycotina</taxon>
        <taxon>Sordariomycetes</taxon>
        <taxon>Hypocreomycetidae</taxon>
        <taxon>Glomerellales</taxon>
        <taxon>Glomerellaceae</taxon>
        <taxon>Colletotrichum</taxon>
        <taxon>Colletotrichum acutatum species complex</taxon>
    </lineage>
</organism>
<dbReference type="EMBL" id="MPDP01000018">
    <property type="protein sequence ID" value="KAK1494871.1"/>
    <property type="molecule type" value="Genomic_DNA"/>
</dbReference>
<proteinExistence type="predicted"/>
<keyword evidence="1" id="KW-0812">Transmembrane</keyword>
<protein>
    <submittedName>
        <fullName evidence="2">Uncharacterized protein</fullName>
    </submittedName>
</protein>
<reference evidence="2" key="1">
    <citation type="submission" date="2016-11" db="EMBL/GenBank/DDBJ databases">
        <title>The genome sequence of Colletotrichum cuscutae.</title>
        <authorList>
            <person name="Baroncelli R."/>
        </authorList>
    </citation>
    <scope>NUCLEOTIDE SEQUENCE</scope>
    <source>
        <strain evidence="2">IMI 304802</strain>
    </source>
</reference>
<evidence type="ECO:0000313" key="3">
    <source>
        <dbReference type="Proteomes" id="UP001239213"/>
    </source>
</evidence>
<dbReference type="AlphaFoldDB" id="A0AAJ0DNF1"/>
<evidence type="ECO:0000313" key="2">
    <source>
        <dbReference type="EMBL" id="KAK1494871.1"/>
    </source>
</evidence>
<accession>A0AAJ0DNF1</accession>
<gene>
    <name evidence="2" type="ORF">CCUS01_13565</name>
</gene>
<evidence type="ECO:0000256" key="1">
    <source>
        <dbReference type="SAM" id="Phobius"/>
    </source>
</evidence>
<dbReference type="Proteomes" id="UP001239213">
    <property type="component" value="Unassembled WGS sequence"/>
</dbReference>
<comment type="caution">
    <text evidence="2">The sequence shown here is derived from an EMBL/GenBank/DDBJ whole genome shotgun (WGS) entry which is preliminary data.</text>
</comment>
<feature type="transmembrane region" description="Helical" evidence="1">
    <location>
        <begin position="16"/>
        <end position="37"/>
    </location>
</feature>